<dbReference type="EMBL" id="CAJPWZ010002784">
    <property type="protein sequence ID" value="CAG2245718.1"/>
    <property type="molecule type" value="Genomic_DNA"/>
</dbReference>
<sequence>MPDVETNDGNSAYANSEMMMVDAENHAFVFERLSLLIETMPDVILLHMPDWLKDNDANSEYARLLRLNDDDANSNMPDCLLKKMMMLIQYMPDRLLVEDDDANSEYARLKCQTVCWLRDDDANSVYASLFVGREIMVVIQYMPDCWLKDDDANSEHARLDDDANSVYARLFVGRGMMMVTQYMPDWFNEDDANSVIPDCLLV</sequence>
<name>A0A8S3UJG9_MYTED</name>
<proteinExistence type="predicted"/>
<gene>
    <name evidence="1" type="ORF">MEDL_57723</name>
</gene>
<keyword evidence="2" id="KW-1185">Reference proteome</keyword>
<reference evidence="1" key="1">
    <citation type="submission" date="2021-03" db="EMBL/GenBank/DDBJ databases">
        <authorList>
            <person name="Bekaert M."/>
        </authorList>
    </citation>
    <scope>NUCLEOTIDE SEQUENCE</scope>
</reference>
<dbReference type="Proteomes" id="UP000683360">
    <property type="component" value="Unassembled WGS sequence"/>
</dbReference>
<organism evidence="1 2">
    <name type="scientific">Mytilus edulis</name>
    <name type="common">Blue mussel</name>
    <dbReference type="NCBI Taxonomy" id="6550"/>
    <lineage>
        <taxon>Eukaryota</taxon>
        <taxon>Metazoa</taxon>
        <taxon>Spiralia</taxon>
        <taxon>Lophotrochozoa</taxon>
        <taxon>Mollusca</taxon>
        <taxon>Bivalvia</taxon>
        <taxon>Autobranchia</taxon>
        <taxon>Pteriomorphia</taxon>
        <taxon>Mytilida</taxon>
        <taxon>Mytiloidea</taxon>
        <taxon>Mytilidae</taxon>
        <taxon>Mytilinae</taxon>
        <taxon>Mytilus</taxon>
    </lineage>
</organism>
<protein>
    <submittedName>
        <fullName evidence="1">Uncharacterized protein</fullName>
    </submittedName>
</protein>
<evidence type="ECO:0000313" key="1">
    <source>
        <dbReference type="EMBL" id="CAG2245718.1"/>
    </source>
</evidence>
<accession>A0A8S3UJG9</accession>
<dbReference type="AlphaFoldDB" id="A0A8S3UJG9"/>
<evidence type="ECO:0000313" key="2">
    <source>
        <dbReference type="Proteomes" id="UP000683360"/>
    </source>
</evidence>
<comment type="caution">
    <text evidence="1">The sequence shown here is derived from an EMBL/GenBank/DDBJ whole genome shotgun (WGS) entry which is preliminary data.</text>
</comment>